<dbReference type="Pfam" id="PF08447">
    <property type="entry name" value="PAS_3"/>
    <property type="match status" value="1"/>
</dbReference>
<dbReference type="PANTHER" id="PTHR41523">
    <property type="entry name" value="TWO-COMPONENT SYSTEM SENSOR PROTEIN"/>
    <property type="match status" value="1"/>
</dbReference>
<dbReference type="Gene3D" id="3.30.450.20">
    <property type="entry name" value="PAS domain"/>
    <property type="match status" value="1"/>
</dbReference>
<name>A0ABU3DJ03_9RHOB</name>
<dbReference type="EC" id="2.7.13.3" evidence="2"/>
<evidence type="ECO:0000313" key="11">
    <source>
        <dbReference type="Proteomes" id="UP001265259"/>
    </source>
</evidence>
<keyword evidence="7" id="KW-0067">ATP-binding</keyword>
<organism evidence="10 11">
    <name type="scientific">Tropicimonas omnivorans</name>
    <dbReference type="NCBI Taxonomy" id="3075590"/>
    <lineage>
        <taxon>Bacteria</taxon>
        <taxon>Pseudomonadati</taxon>
        <taxon>Pseudomonadota</taxon>
        <taxon>Alphaproteobacteria</taxon>
        <taxon>Rhodobacterales</taxon>
        <taxon>Roseobacteraceae</taxon>
        <taxon>Tropicimonas</taxon>
    </lineage>
</organism>
<evidence type="ECO:0000256" key="1">
    <source>
        <dbReference type="ARBA" id="ARBA00000085"/>
    </source>
</evidence>
<keyword evidence="5" id="KW-0547">Nucleotide-binding</keyword>
<dbReference type="SMART" id="SM00091">
    <property type="entry name" value="PAS"/>
    <property type="match status" value="1"/>
</dbReference>
<accession>A0ABU3DJ03</accession>
<evidence type="ECO:0000259" key="9">
    <source>
        <dbReference type="SMART" id="SM00911"/>
    </source>
</evidence>
<feature type="domain" description="PAS" evidence="8">
    <location>
        <begin position="56"/>
        <end position="122"/>
    </location>
</feature>
<dbReference type="Proteomes" id="UP001265259">
    <property type="component" value="Unassembled WGS sequence"/>
</dbReference>
<proteinExistence type="predicted"/>
<dbReference type="EMBL" id="JAVRHL010000003">
    <property type="protein sequence ID" value="MDT0683670.1"/>
    <property type="molecule type" value="Genomic_DNA"/>
</dbReference>
<evidence type="ECO:0000256" key="2">
    <source>
        <dbReference type="ARBA" id="ARBA00012438"/>
    </source>
</evidence>
<protein>
    <recommendedName>
        <fullName evidence="2">histidine kinase</fullName>
        <ecNumber evidence="2">2.7.13.3</ecNumber>
    </recommendedName>
</protein>
<sequence>MVRFEVTVRTQSGDLPLRCQTAPILDEAGLVAEFVVSAVDVSDELIARQSAHDHGERLAFALDAARCGTFEWNTDTGEILTDDAVLEMYGFGKPVNRIEAFLDQIHPTDLSKVQHAVRLAVEDGITFDLRFRIGKGVRPRWLHGRGRVMERDNGAKWLFGLNLDITEEMERRERLAFLNRELNHRVKNLFSILSGIVRMTAREDDGTEALVDRITDRIEALSAAYTIGMEAGQLQPVRIEALLDRILLPYGREYQTCRSGLPVLIPSEAVPPLGMILNEMATNAQKHGAWSVPDGMLDIAWQRQPPVEEGGPQWLQIDWTERGGPHRRDASMGFGTQLVRACTAQLDGEIERNRSEDQVHMQLRMPLVDARREGGS</sequence>
<comment type="catalytic activity">
    <reaction evidence="1">
        <text>ATP + protein L-histidine = ADP + protein N-phospho-L-histidine.</text>
        <dbReference type="EC" id="2.7.13.3"/>
    </reaction>
</comment>
<evidence type="ECO:0000259" key="8">
    <source>
        <dbReference type="SMART" id="SM00091"/>
    </source>
</evidence>
<evidence type="ECO:0000256" key="4">
    <source>
        <dbReference type="ARBA" id="ARBA00022679"/>
    </source>
</evidence>
<dbReference type="InterPro" id="IPR011102">
    <property type="entry name" value="Sig_transdc_His_kinase_HWE"/>
</dbReference>
<dbReference type="RefSeq" id="WP_311692433.1">
    <property type="nucleotide sequence ID" value="NZ_JAVRHL010000003.1"/>
</dbReference>
<keyword evidence="6 10" id="KW-0418">Kinase</keyword>
<keyword evidence="3" id="KW-0597">Phosphoprotein</keyword>
<dbReference type="PANTHER" id="PTHR41523:SF8">
    <property type="entry name" value="ETHYLENE RESPONSE SENSOR PROTEIN"/>
    <property type="match status" value="1"/>
</dbReference>
<evidence type="ECO:0000256" key="3">
    <source>
        <dbReference type="ARBA" id="ARBA00022553"/>
    </source>
</evidence>
<gene>
    <name evidence="10" type="ORF">RM543_13335</name>
</gene>
<keyword evidence="11" id="KW-1185">Reference proteome</keyword>
<dbReference type="Gene3D" id="3.30.565.10">
    <property type="entry name" value="Histidine kinase-like ATPase, C-terminal domain"/>
    <property type="match status" value="1"/>
</dbReference>
<evidence type="ECO:0000256" key="5">
    <source>
        <dbReference type="ARBA" id="ARBA00022741"/>
    </source>
</evidence>
<dbReference type="InterPro" id="IPR013655">
    <property type="entry name" value="PAS_fold_3"/>
</dbReference>
<dbReference type="GO" id="GO:0016301">
    <property type="term" value="F:kinase activity"/>
    <property type="evidence" value="ECO:0007669"/>
    <property type="project" value="UniProtKB-KW"/>
</dbReference>
<comment type="caution">
    <text evidence="10">The sequence shown here is derived from an EMBL/GenBank/DDBJ whole genome shotgun (WGS) entry which is preliminary data.</text>
</comment>
<reference evidence="10 11" key="1">
    <citation type="submission" date="2023-09" db="EMBL/GenBank/DDBJ databases">
        <authorList>
            <person name="Rey-Velasco X."/>
        </authorList>
    </citation>
    <scope>NUCLEOTIDE SEQUENCE [LARGE SCALE GENOMIC DNA]</scope>
    <source>
        <strain evidence="10 11">F158</strain>
    </source>
</reference>
<evidence type="ECO:0000256" key="6">
    <source>
        <dbReference type="ARBA" id="ARBA00022777"/>
    </source>
</evidence>
<keyword evidence="4" id="KW-0808">Transferase</keyword>
<dbReference type="SMART" id="SM00911">
    <property type="entry name" value="HWE_HK"/>
    <property type="match status" value="1"/>
</dbReference>
<dbReference type="Pfam" id="PF07536">
    <property type="entry name" value="HWE_HK"/>
    <property type="match status" value="1"/>
</dbReference>
<evidence type="ECO:0000313" key="10">
    <source>
        <dbReference type="EMBL" id="MDT0683670.1"/>
    </source>
</evidence>
<feature type="domain" description="Signal transduction histidine kinase HWE region" evidence="9">
    <location>
        <begin position="181"/>
        <end position="262"/>
    </location>
</feature>
<dbReference type="SUPFAM" id="SSF55785">
    <property type="entry name" value="PYP-like sensor domain (PAS domain)"/>
    <property type="match status" value="1"/>
</dbReference>
<dbReference type="InterPro" id="IPR036890">
    <property type="entry name" value="HATPase_C_sf"/>
</dbReference>
<dbReference type="InterPro" id="IPR000014">
    <property type="entry name" value="PAS"/>
</dbReference>
<evidence type="ECO:0000256" key="7">
    <source>
        <dbReference type="ARBA" id="ARBA00022840"/>
    </source>
</evidence>
<dbReference type="InterPro" id="IPR035965">
    <property type="entry name" value="PAS-like_dom_sf"/>
</dbReference>